<dbReference type="InterPro" id="IPR024786">
    <property type="entry name" value="TORC"/>
</dbReference>
<dbReference type="AlphaFoldDB" id="A0AA47N1T5"/>
<reference evidence="3" key="1">
    <citation type="journal article" date="2023" name="Front. Mar. Sci.">
        <title>A new Merluccius polli reference genome to investigate the effects of global change in West African waters.</title>
        <authorList>
            <person name="Mateo J.L."/>
            <person name="Blanco-Fernandez C."/>
            <person name="Garcia-Vazquez E."/>
            <person name="Machado-Schiaffino G."/>
        </authorList>
    </citation>
    <scope>NUCLEOTIDE SEQUENCE</scope>
    <source>
        <strain evidence="3">C29</strain>
        <tissue evidence="3">Fin</tissue>
    </source>
</reference>
<feature type="domain" description="Transducer of regulated CREB activity middle" evidence="2">
    <location>
        <begin position="14"/>
        <end position="93"/>
    </location>
</feature>
<feature type="region of interest" description="Disordered" evidence="1">
    <location>
        <begin position="62"/>
        <end position="111"/>
    </location>
</feature>
<dbReference type="PANTHER" id="PTHR13589">
    <property type="entry name" value="CREB-REGULATED TRANSCRIPTION COACTIVATOR"/>
    <property type="match status" value="1"/>
</dbReference>
<name>A0AA47N1T5_MERPO</name>
<proteinExistence type="predicted"/>
<dbReference type="GO" id="GO:0045944">
    <property type="term" value="P:positive regulation of transcription by RNA polymerase II"/>
    <property type="evidence" value="ECO:0007669"/>
    <property type="project" value="TreeGrafter"/>
</dbReference>
<protein>
    <submittedName>
        <fullName evidence="3">CREB-regulated transcription coactivator 1</fullName>
    </submittedName>
</protein>
<dbReference type="GO" id="GO:0005634">
    <property type="term" value="C:nucleus"/>
    <property type="evidence" value="ECO:0007669"/>
    <property type="project" value="InterPro"/>
</dbReference>
<gene>
    <name evidence="3" type="primary">Crtc1_1</name>
    <name evidence="3" type="ORF">N1851_009145</name>
</gene>
<evidence type="ECO:0000256" key="1">
    <source>
        <dbReference type="SAM" id="MobiDB-lite"/>
    </source>
</evidence>
<feature type="compositionally biased region" description="Polar residues" evidence="1">
    <location>
        <begin position="66"/>
        <end position="77"/>
    </location>
</feature>
<feature type="region of interest" description="Disordered" evidence="1">
    <location>
        <begin position="26"/>
        <end position="45"/>
    </location>
</feature>
<sequence>MFSSLQFSYSLYRGRKTLNKRVMTKEEKAGTSSMSRSKPCKVPGINIFPSPDQELSASLIPAAHNTGGSLPDLSNIQFPPPLPTPLDTDETTASPAQHLQQHGEPGCRHTK</sequence>
<dbReference type="GO" id="GO:0005737">
    <property type="term" value="C:cytoplasm"/>
    <property type="evidence" value="ECO:0007669"/>
    <property type="project" value="InterPro"/>
</dbReference>
<comment type="caution">
    <text evidence="3">The sequence shown here is derived from an EMBL/GenBank/DDBJ whole genome shotgun (WGS) entry which is preliminary data.</text>
</comment>
<accession>A0AA47N1T5</accession>
<evidence type="ECO:0000313" key="4">
    <source>
        <dbReference type="Proteomes" id="UP001174136"/>
    </source>
</evidence>
<dbReference type="GO" id="GO:0008140">
    <property type="term" value="F:cAMP response element binding protein binding"/>
    <property type="evidence" value="ECO:0007669"/>
    <property type="project" value="TreeGrafter"/>
</dbReference>
<evidence type="ECO:0000259" key="2">
    <source>
        <dbReference type="Pfam" id="PF12885"/>
    </source>
</evidence>
<dbReference type="InterPro" id="IPR024784">
    <property type="entry name" value="TORC_M"/>
</dbReference>
<organism evidence="3 4">
    <name type="scientific">Merluccius polli</name>
    <name type="common">Benguela hake</name>
    <name type="synonym">Merluccius cadenati</name>
    <dbReference type="NCBI Taxonomy" id="89951"/>
    <lineage>
        <taxon>Eukaryota</taxon>
        <taxon>Metazoa</taxon>
        <taxon>Chordata</taxon>
        <taxon>Craniata</taxon>
        <taxon>Vertebrata</taxon>
        <taxon>Euteleostomi</taxon>
        <taxon>Actinopterygii</taxon>
        <taxon>Neopterygii</taxon>
        <taxon>Teleostei</taxon>
        <taxon>Neoteleostei</taxon>
        <taxon>Acanthomorphata</taxon>
        <taxon>Zeiogadaria</taxon>
        <taxon>Gadariae</taxon>
        <taxon>Gadiformes</taxon>
        <taxon>Gadoidei</taxon>
        <taxon>Merlucciidae</taxon>
        <taxon>Merluccius</taxon>
    </lineage>
</organism>
<feature type="compositionally biased region" description="Polar residues" evidence="1">
    <location>
        <begin position="91"/>
        <end position="100"/>
    </location>
</feature>
<evidence type="ECO:0000313" key="3">
    <source>
        <dbReference type="EMBL" id="KAK0150092.1"/>
    </source>
</evidence>
<dbReference type="Pfam" id="PF12885">
    <property type="entry name" value="TORC_M"/>
    <property type="match status" value="1"/>
</dbReference>
<dbReference type="PANTHER" id="PTHR13589:SF14">
    <property type="entry name" value="CREB-REGULATED TRANSCRIPTION COACTIVATOR 1"/>
    <property type="match status" value="1"/>
</dbReference>
<dbReference type="EMBL" id="JAOPHQ010001652">
    <property type="protein sequence ID" value="KAK0150092.1"/>
    <property type="molecule type" value="Genomic_DNA"/>
</dbReference>
<keyword evidence="4" id="KW-1185">Reference proteome</keyword>
<dbReference type="Proteomes" id="UP001174136">
    <property type="component" value="Unassembled WGS sequence"/>
</dbReference>